<dbReference type="GeneID" id="86992063"/>
<comment type="caution">
    <text evidence="1">The sequence shown here is derived from an EMBL/GenBank/DDBJ whole genome shotgun (WGS) entry which is preliminary data.</text>
</comment>
<gene>
    <name evidence="1" type="ORF">JV46_16640</name>
</gene>
<dbReference type="STRING" id="2340.JV46_16640"/>
<keyword evidence="2" id="KW-1185">Reference proteome</keyword>
<dbReference type="eggNOG" id="ENOG5032ZAU">
    <property type="taxonomic scope" value="Bacteria"/>
</dbReference>
<proteinExistence type="predicted"/>
<accession>A0A0B0H8B6</accession>
<dbReference type="RefSeq" id="WP_043116168.1">
    <property type="nucleotide sequence ID" value="NZ_JRAA01000001.1"/>
</dbReference>
<name>A0A0B0H8B6_SOVGS</name>
<dbReference type="EMBL" id="JRAA01000001">
    <property type="protein sequence ID" value="KHF26398.1"/>
    <property type="molecule type" value="Genomic_DNA"/>
</dbReference>
<dbReference type="Proteomes" id="UP000030856">
    <property type="component" value="Unassembled WGS sequence"/>
</dbReference>
<protein>
    <submittedName>
        <fullName evidence="1">Uncharacterized protein</fullName>
    </submittedName>
</protein>
<dbReference type="AlphaFoldDB" id="A0A0B0H8B6"/>
<evidence type="ECO:0000313" key="1">
    <source>
        <dbReference type="EMBL" id="KHF26398.1"/>
    </source>
</evidence>
<reference evidence="1 2" key="1">
    <citation type="journal article" date="2014" name="BMC Genomics">
        <title>The genome of the intracellular bacterium of the coastal bivalve, Solemya velum: a blueprint for thriving in and out of symbiosis.</title>
        <authorList>
            <person name="Dmytrenko O."/>
            <person name="Russell S.L."/>
            <person name="Loo W.T."/>
            <person name="Fontanez K.M."/>
            <person name="Liao L."/>
            <person name="Roeselers G."/>
            <person name="Sharma R."/>
            <person name="Stewart F.J."/>
            <person name="Newton I.L."/>
            <person name="Woyke T."/>
            <person name="Wu D."/>
            <person name="Lang J.M."/>
            <person name="Eisen J.A."/>
            <person name="Cavanaugh C.M."/>
        </authorList>
    </citation>
    <scope>NUCLEOTIDE SEQUENCE [LARGE SCALE GENOMIC DNA]</scope>
    <source>
        <strain evidence="1 2">WH</strain>
    </source>
</reference>
<organism evidence="1 2">
    <name type="scientific">Solemya velum gill symbiont</name>
    <dbReference type="NCBI Taxonomy" id="2340"/>
    <lineage>
        <taxon>Bacteria</taxon>
        <taxon>Pseudomonadati</taxon>
        <taxon>Pseudomonadota</taxon>
        <taxon>Gammaproteobacteria</taxon>
        <taxon>sulfur-oxidizing symbionts</taxon>
    </lineage>
</organism>
<dbReference type="OrthoDB" id="6238348at2"/>
<sequence length="90" mass="10546">MKPSTTTVMHDIIRQVKDSFPFALDEQTLCADECRYGCPKKLLEFIDIEITEWEGRLHNGETPNFRDIEKLTRASKKIHRVLEKNNLVSR</sequence>
<evidence type="ECO:0000313" key="2">
    <source>
        <dbReference type="Proteomes" id="UP000030856"/>
    </source>
</evidence>